<dbReference type="AlphaFoldDB" id="A0A6H5I596"/>
<gene>
    <name evidence="2" type="ORF">TBRA_LOCUS2927</name>
</gene>
<evidence type="ECO:0000256" key="1">
    <source>
        <dbReference type="SAM" id="MobiDB-lite"/>
    </source>
</evidence>
<organism evidence="2 3">
    <name type="scientific">Trichogramma brassicae</name>
    <dbReference type="NCBI Taxonomy" id="86971"/>
    <lineage>
        <taxon>Eukaryota</taxon>
        <taxon>Metazoa</taxon>
        <taxon>Ecdysozoa</taxon>
        <taxon>Arthropoda</taxon>
        <taxon>Hexapoda</taxon>
        <taxon>Insecta</taxon>
        <taxon>Pterygota</taxon>
        <taxon>Neoptera</taxon>
        <taxon>Endopterygota</taxon>
        <taxon>Hymenoptera</taxon>
        <taxon>Apocrita</taxon>
        <taxon>Proctotrupomorpha</taxon>
        <taxon>Chalcidoidea</taxon>
        <taxon>Trichogrammatidae</taxon>
        <taxon>Trichogramma</taxon>
    </lineage>
</organism>
<feature type="region of interest" description="Disordered" evidence="1">
    <location>
        <begin position="1"/>
        <end position="28"/>
    </location>
</feature>
<protein>
    <submittedName>
        <fullName evidence="2">Uncharacterized protein</fullName>
    </submittedName>
</protein>
<accession>A0A6H5I596</accession>
<keyword evidence="3" id="KW-1185">Reference proteome</keyword>
<feature type="non-terminal residue" evidence="2">
    <location>
        <position position="289"/>
    </location>
</feature>
<feature type="compositionally biased region" description="Low complexity" evidence="1">
    <location>
        <begin position="15"/>
        <end position="28"/>
    </location>
</feature>
<reference evidence="2 3" key="1">
    <citation type="submission" date="2020-02" db="EMBL/GenBank/DDBJ databases">
        <authorList>
            <person name="Ferguson B K."/>
        </authorList>
    </citation>
    <scope>NUCLEOTIDE SEQUENCE [LARGE SCALE GENOMIC DNA]</scope>
</reference>
<dbReference type="EMBL" id="CADCXV010000582">
    <property type="protein sequence ID" value="CAB0030943.1"/>
    <property type="molecule type" value="Genomic_DNA"/>
</dbReference>
<proteinExistence type="predicted"/>
<sequence length="289" mass="32865">MHSNETHRHCHAGSRGRSSSSRNDSPGRAAYEFRNCHAVSIENHPTRKEERHRQHRHNLPNRVDRQSLVQTRELHVGGHRHCASRVEETRKKRRFLAWMSILGSSCIHSEGELHDKFGYFSGGSQWSVTTKSERRTARVYEIYKENNNRSNSAKENQSRNCVMLLMINGGQRCPKSSMTCWCQHVSALYRVPCGTLRQKKLWRIFMLKLLTIYGPLYASKNVMNFSPKVTPTSISSSLIVDPQATGCVKGLFNGDSDLALLAEDSSPTWAFKFFLFSRANLSNACTSSS</sequence>
<name>A0A6H5I596_9HYME</name>
<evidence type="ECO:0000313" key="2">
    <source>
        <dbReference type="EMBL" id="CAB0030943.1"/>
    </source>
</evidence>
<evidence type="ECO:0000313" key="3">
    <source>
        <dbReference type="Proteomes" id="UP000479190"/>
    </source>
</evidence>
<dbReference type="Proteomes" id="UP000479190">
    <property type="component" value="Unassembled WGS sequence"/>
</dbReference>